<dbReference type="EMBL" id="JAJGCB010000024">
    <property type="protein sequence ID" value="KAJ8987470.1"/>
    <property type="molecule type" value="Genomic_DNA"/>
</dbReference>
<comment type="caution">
    <text evidence="3">The sequence shown here is derived from an EMBL/GenBank/DDBJ whole genome shotgun (WGS) entry which is preliminary data.</text>
</comment>
<accession>A0AAN6ELI0</accession>
<dbReference type="AlphaFoldDB" id="A0AAN6ELI0"/>
<dbReference type="PANTHER" id="PTHR35204">
    <property type="entry name" value="YALI0A21131P"/>
    <property type="match status" value="1"/>
</dbReference>
<reference evidence="3" key="1">
    <citation type="submission" date="2023-01" db="EMBL/GenBank/DDBJ databases">
        <title>Exophiala dermititidis isolated from Cystic Fibrosis Patient.</title>
        <authorList>
            <person name="Kurbessoian T."/>
            <person name="Crocker A."/>
            <person name="Murante D."/>
            <person name="Hogan D.A."/>
            <person name="Stajich J.E."/>
        </authorList>
    </citation>
    <scope>NUCLEOTIDE SEQUENCE</scope>
    <source>
        <strain evidence="3">Ex8</strain>
    </source>
</reference>
<feature type="region of interest" description="Disordered" evidence="1">
    <location>
        <begin position="100"/>
        <end position="176"/>
    </location>
</feature>
<keyword evidence="2" id="KW-0732">Signal</keyword>
<dbReference type="PANTHER" id="PTHR35204:SF1">
    <property type="entry name" value="ENTEROTOXIN"/>
    <property type="match status" value="1"/>
</dbReference>
<evidence type="ECO:0000256" key="2">
    <source>
        <dbReference type="SAM" id="SignalP"/>
    </source>
</evidence>
<evidence type="ECO:0000256" key="1">
    <source>
        <dbReference type="SAM" id="MobiDB-lite"/>
    </source>
</evidence>
<gene>
    <name evidence="3" type="ORF">HRR80_008372</name>
</gene>
<feature type="chain" id="PRO_5042825193" evidence="2">
    <location>
        <begin position="20"/>
        <end position="551"/>
    </location>
</feature>
<sequence length="551" mass="61408">MLWSWLLLAACAQLRGAGAAAILGRDLESDAGNEKPRNANHIFNAIHSSMRQWGSSLNHNGMSFFLAEVPAGTAFYHGTSRSQPIEGMEWLAFEPEHAFQFAGRPGKPPRKPPSERKAGKPCCRSGGQDRSFAPPPADRHHRQPAVGSPGQDRLMLDADRRPPPKGPGGPAPGYLHTYKTKTVLPLLYIDGMSAGKTDKGTLDSQDILLLNAKNESGSGDFFWENERAERLCKMATEQWDGKIKGFIRMETGFEIILCSFADNLDFVQAVRADRFAHGDSSPRHDVDHKHAAQRQESNWIRAIAARYDGIGGRRVTLDYDNFVTAYSYDANLFTHDDSLPRLENVSSAVLDKIRHDVDIMVTNWVPSPGQPTLSSLIDWQSIADMVVERYARELKYLVSGAFSTAEELYDELKDFLRVFIDADARNTTAEVSRCANQFIPNTGERRDTVAVQSIRAVTTKICSTLFTALDGKASLSESIESLQSLIEYLNWTEWKKCPTCPLGQICFIPMWPFGAVEDREHPQCRKPSEVYDRHGYWGRGGPGHGHPPPPH</sequence>
<evidence type="ECO:0000313" key="3">
    <source>
        <dbReference type="EMBL" id="KAJ8987470.1"/>
    </source>
</evidence>
<feature type="signal peptide" evidence="2">
    <location>
        <begin position="1"/>
        <end position="19"/>
    </location>
</feature>
<dbReference type="InterPro" id="IPR038921">
    <property type="entry name" value="YOR389W-like"/>
</dbReference>
<organism evidence="3 4">
    <name type="scientific">Exophiala dermatitidis</name>
    <name type="common">Black yeast-like fungus</name>
    <name type="synonym">Wangiella dermatitidis</name>
    <dbReference type="NCBI Taxonomy" id="5970"/>
    <lineage>
        <taxon>Eukaryota</taxon>
        <taxon>Fungi</taxon>
        <taxon>Dikarya</taxon>
        <taxon>Ascomycota</taxon>
        <taxon>Pezizomycotina</taxon>
        <taxon>Eurotiomycetes</taxon>
        <taxon>Chaetothyriomycetidae</taxon>
        <taxon>Chaetothyriales</taxon>
        <taxon>Herpotrichiellaceae</taxon>
        <taxon>Exophiala</taxon>
    </lineage>
</organism>
<proteinExistence type="predicted"/>
<protein>
    <submittedName>
        <fullName evidence="3">Uncharacterized protein</fullName>
    </submittedName>
</protein>
<evidence type="ECO:0000313" key="4">
    <source>
        <dbReference type="Proteomes" id="UP001161757"/>
    </source>
</evidence>
<name>A0AAN6ELI0_EXODE</name>
<dbReference type="Proteomes" id="UP001161757">
    <property type="component" value="Unassembled WGS sequence"/>
</dbReference>